<sequence>MAEDQKKKDDEDLESFQLLPYSPKLLNDAIHVFARLCDCSSQPLLTIPEVDKKVMPGMENEGSNLSRPEEIKNQANEAFKGTNVMSMGYVGIHSSGFRDFLPKPELLRSIVDSGFKHPFEGKVMDFGESGPIRCSRCKGYINPFMKFIDQERKFICNLCGQ</sequence>
<dbReference type="PANTHER" id="PTHR13803:SF4">
    <property type="entry name" value="SECRETORY 24CD, ISOFORM C"/>
    <property type="match status" value="1"/>
</dbReference>
<dbReference type="Pfam" id="PF04810">
    <property type="entry name" value="zf-Sec23_Sec24"/>
    <property type="match status" value="1"/>
</dbReference>
<comment type="caution">
    <text evidence="2">The sequence shown here is derived from an EMBL/GenBank/DDBJ whole genome shotgun (WGS) entry which is preliminary data.</text>
</comment>
<dbReference type="GO" id="GO:0000149">
    <property type="term" value="F:SNARE binding"/>
    <property type="evidence" value="ECO:0007669"/>
    <property type="project" value="TreeGrafter"/>
</dbReference>
<name>A0A8J6DBC2_9ROSI</name>
<gene>
    <name evidence="2" type="ORF">CXB51_002869</name>
</gene>
<organism evidence="2 3">
    <name type="scientific">Gossypium anomalum</name>
    <dbReference type="NCBI Taxonomy" id="47600"/>
    <lineage>
        <taxon>Eukaryota</taxon>
        <taxon>Viridiplantae</taxon>
        <taxon>Streptophyta</taxon>
        <taxon>Embryophyta</taxon>
        <taxon>Tracheophyta</taxon>
        <taxon>Spermatophyta</taxon>
        <taxon>Magnoliopsida</taxon>
        <taxon>eudicotyledons</taxon>
        <taxon>Gunneridae</taxon>
        <taxon>Pentapetalae</taxon>
        <taxon>rosids</taxon>
        <taxon>malvids</taxon>
        <taxon>Malvales</taxon>
        <taxon>Malvaceae</taxon>
        <taxon>Malvoideae</taxon>
        <taxon>Gossypium</taxon>
    </lineage>
</organism>
<keyword evidence="3" id="KW-1185">Reference proteome</keyword>
<evidence type="ECO:0000313" key="2">
    <source>
        <dbReference type="EMBL" id="KAG8500945.1"/>
    </source>
</evidence>
<dbReference type="EMBL" id="JAHUZN010000002">
    <property type="protein sequence ID" value="KAG8500945.1"/>
    <property type="molecule type" value="Genomic_DNA"/>
</dbReference>
<dbReference type="GO" id="GO:0070971">
    <property type="term" value="C:endoplasmic reticulum exit site"/>
    <property type="evidence" value="ECO:0007669"/>
    <property type="project" value="TreeGrafter"/>
</dbReference>
<feature type="domain" description="Zinc finger Sec23/Sec24-type" evidence="1">
    <location>
        <begin position="131"/>
        <end position="161"/>
    </location>
</feature>
<protein>
    <recommendedName>
        <fullName evidence="1">Zinc finger Sec23/Sec24-type domain-containing protein</fullName>
    </recommendedName>
</protein>
<dbReference type="Proteomes" id="UP000701853">
    <property type="component" value="Chromosome 2"/>
</dbReference>
<dbReference type="GO" id="GO:0006886">
    <property type="term" value="P:intracellular protein transport"/>
    <property type="evidence" value="ECO:0007669"/>
    <property type="project" value="InterPro"/>
</dbReference>
<evidence type="ECO:0000313" key="3">
    <source>
        <dbReference type="Proteomes" id="UP000701853"/>
    </source>
</evidence>
<dbReference type="InterPro" id="IPR036174">
    <property type="entry name" value="Znf_Sec23_Sec24_sf"/>
</dbReference>
<dbReference type="SUPFAM" id="SSF82919">
    <property type="entry name" value="Zn-finger domain of Sec23/24"/>
    <property type="match status" value="1"/>
</dbReference>
<evidence type="ECO:0000259" key="1">
    <source>
        <dbReference type="Pfam" id="PF04810"/>
    </source>
</evidence>
<dbReference type="OrthoDB" id="999751at2759"/>
<dbReference type="GO" id="GO:0008270">
    <property type="term" value="F:zinc ion binding"/>
    <property type="evidence" value="ECO:0007669"/>
    <property type="project" value="InterPro"/>
</dbReference>
<accession>A0A8J6DBC2</accession>
<dbReference type="GO" id="GO:0030127">
    <property type="term" value="C:COPII vesicle coat"/>
    <property type="evidence" value="ECO:0007669"/>
    <property type="project" value="InterPro"/>
</dbReference>
<dbReference type="GO" id="GO:0090110">
    <property type="term" value="P:COPII-coated vesicle cargo loading"/>
    <property type="evidence" value="ECO:0007669"/>
    <property type="project" value="TreeGrafter"/>
</dbReference>
<dbReference type="Gene3D" id="2.30.30.380">
    <property type="entry name" value="Zn-finger domain of Sec23/24"/>
    <property type="match status" value="1"/>
</dbReference>
<proteinExistence type="predicted"/>
<dbReference type="InterPro" id="IPR050550">
    <property type="entry name" value="SEC23_SEC24_subfamily"/>
</dbReference>
<dbReference type="PANTHER" id="PTHR13803">
    <property type="entry name" value="SEC24-RELATED PROTEIN"/>
    <property type="match status" value="1"/>
</dbReference>
<reference evidence="2 3" key="1">
    <citation type="journal article" date="2021" name="bioRxiv">
        <title>The Gossypium anomalum genome as a resource for cotton improvement and evolutionary analysis of hybrid incompatibility.</title>
        <authorList>
            <person name="Grover C.E."/>
            <person name="Yuan D."/>
            <person name="Arick M.A."/>
            <person name="Miller E.R."/>
            <person name="Hu G."/>
            <person name="Peterson D.G."/>
            <person name="Wendel J.F."/>
            <person name="Udall J.A."/>
        </authorList>
    </citation>
    <scope>NUCLEOTIDE SEQUENCE [LARGE SCALE GENOMIC DNA]</scope>
    <source>
        <strain evidence="2">JFW-Udall</strain>
        <tissue evidence="2">Leaf</tissue>
    </source>
</reference>
<dbReference type="AlphaFoldDB" id="A0A8J6DBC2"/>
<dbReference type="InterPro" id="IPR006895">
    <property type="entry name" value="Znf_Sec23_Sec24"/>
</dbReference>